<evidence type="ECO:0000313" key="3">
    <source>
        <dbReference type="Proteomes" id="UP000596742"/>
    </source>
</evidence>
<feature type="region of interest" description="Disordered" evidence="1">
    <location>
        <begin position="134"/>
        <end position="262"/>
    </location>
</feature>
<name>A0A8B6F5W7_MYTGA</name>
<feature type="compositionally biased region" description="Basic and acidic residues" evidence="1">
    <location>
        <begin position="171"/>
        <end position="180"/>
    </location>
</feature>
<dbReference type="Proteomes" id="UP000596742">
    <property type="component" value="Unassembled WGS sequence"/>
</dbReference>
<organism evidence="2 3">
    <name type="scientific">Mytilus galloprovincialis</name>
    <name type="common">Mediterranean mussel</name>
    <dbReference type="NCBI Taxonomy" id="29158"/>
    <lineage>
        <taxon>Eukaryota</taxon>
        <taxon>Metazoa</taxon>
        <taxon>Spiralia</taxon>
        <taxon>Lophotrochozoa</taxon>
        <taxon>Mollusca</taxon>
        <taxon>Bivalvia</taxon>
        <taxon>Autobranchia</taxon>
        <taxon>Pteriomorphia</taxon>
        <taxon>Mytilida</taxon>
        <taxon>Mytiloidea</taxon>
        <taxon>Mytilidae</taxon>
        <taxon>Mytilinae</taxon>
        <taxon>Mytilus</taxon>
    </lineage>
</organism>
<accession>A0A8B6F5W7</accession>
<proteinExistence type="predicted"/>
<gene>
    <name evidence="2" type="ORF">MGAL_10B014168</name>
</gene>
<evidence type="ECO:0000313" key="2">
    <source>
        <dbReference type="EMBL" id="VDI43976.1"/>
    </source>
</evidence>
<feature type="compositionally biased region" description="Basic and acidic residues" evidence="1">
    <location>
        <begin position="134"/>
        <end position="163"/>
    </location>
</feature>
<feature type="compositionally biased region" description="Basic and acidic residues" evidence="1">
    <location>
        <begin position="234"/>
        <end position="247"/>
    </location>
</feature>
<feature type="compositionally biased region" description="Basic residues" evidence="1">
    <location>
        <begin position="188"/>
        <end position="204"/>
    </location>
</feature>
<keyword evidence="3" id="KW-1185">Reference proteome</keyword>
<dbReference type="AlphaFoldDB" id="A0A8B6F5W7"/>
<comment type="caution">
    <text evidence="2">The sequence shown here is derived from an EMBL/GenBank/DDBJ whole genome shotgun (WGS) entry which is preliminary data.</text>
</comment>
<sequence length="341" mass="38999">MHEKFVICIANNAIPCIENDKSSKTCSDEASENHVEDNVSQADRKHMTLDLPTNEKHNNEMGLTANVKVQKSKDRKNIRRLTDTILFDGHIEKNTDTLTPRIKQRQEARVLQHVLTHHETWIVTRDIEDVSKKSKDIEVGSKKSKDCEVDSKKSRDTEVDSKSRNIAVDSKNSRDIEVDSKISTTSKSKPKPPKTLPKPKRHNKSDHPTGANVLSIKHPIGDNEQNNVSSDGDNELKEMHKNEDGTRNKSKQVQKSVEDNKEREETICMQFFSLKKEHEKQIRKETFKSTAAMSENSINERIVELKPFLKLNDDNIIEMSGKKSRRMELSKLIALGLTLWT</sequence>
<dbReference type="EMBL" id="UYJE01006205">
    <property type="protein sequence ID" value="VDI43976.1"/>
    <property type="molecule type" value="Genomic_DNA"/>
</dbReference>
<protein>
    <submittedName>
        <fullName evidence="2">Uncharacterized protein</fullName>
    </submittedName>
</protein>
<reference evidence="2" key="1">
    <citation type="submission" date="2018-11" db="EMBL/GenBank/DDBJ databases">
        <authorList>
            <person name="Alioto T."/>
            <person name="Alioto T."/>
        </authorList>
    </citation>
    <scope>NUCLEOTIDE SEQUENCE</scope>
</reference>
<evidence type="ECO:0000256" key="1">
    <source>
        <dbReference type="SAM" id="MobiDB-lite"/>
    </source>
</evidence>